<evidence type="ECO:0000313" key="2">
    <source>
        <dbReference type="Proteomes" id="UP000199092"/>
    </source>
</evidence>
<dbReference type="Proteomes" id="UP000199092">
    <property type="component" value="Chromosome I"/>
</dbReference>
<evidence type="ECO:0000313" key="1">
    <source>
        <dbReference type="EMBL" id="SDS72951.1"/>
    </source>
</evidence>
<organism evidence="1 2">
    <name type="scientific">Friedmanniella luteola</name>
    <dbReference type="NCBI Taxonomy" id="546871"/>
    <lineage>
        <taxon>Bacteria</taxon>
        <taxon>Bacillati</taxon>
        <taxon>Actinomycetota</taxon>
        <taxon>Actinomycetes</taxon>
        <taxon>Propionibacteriales</taxon>
        <taxon>Nocardioidaceae</taxon>
        <taxon>Friedmanniella</taxon>
    </lineage>
</organism>
<gene>
    <name evidence="1" type="ORF">SAMN04488543_2277</name>
</gene>
<dbReference type="InterPro" id="IPR011042">
    <property type="entry name" value="6-blade_b-propeller_TolB-like"/>
</dbReference>
<dbReference type="EMBL" id="LT629749">
    <property type="protein sequence ID" value="SDS72951.1"/>
    <property type="molecule type" value="Genomic_DNA"/>
</dbReference>
<protein>
    <submittedName>
        <fullName evidence="1">WD40-like Beta Propeller Repeat</fullName>
    </submittedName>
</protein>
<name>A0A1H1UKW9_9ACTN</name>
<dbReference type="STRING" id="546871.SAMN04488543_2277"/>
<dbReference type="SUPFAM" id="SSF82171">
    <property type="entry name" value="DPP6 N-terminal domain-like"/>
    <property type="match status" value="1"/>
</dbReference>
<dbReference type="RefSeq" id="WP_091413001.1">
    <property type="nucleotide sequence ID" value="NZ_LT629749.1"/>
</dbReference>
<keyword evidence="2" id="KW-1185">Reference proteome</keyword>
<sequence length="324" mass="33746">MTALGTRGRVLVAAASALVLLAVAVLWALTRSAAEVEVDPAASLTAPGVVVRDTRTGRLAVVRPDGSRGQTAATCSRVHAAGGRAVCLRPDPSSPSTFVLDVLGPDLAVQRTLPVNGVPTRARISADGRVVAWTVFVSGDSYTSSGFSTRSGILDLETGVLTTSLEDFSVSDEQGRAQKPPADANFWGVSFADDDNTFYATMATGAHFYLVQGDFAAETVTVLADGVECPSLSPDGTRLVYKRRLPNLTWRLEVYDLGSGRRTALAEPATVDDQGAWLDDATIAYGRLDPATGQVGVWTVPADGSGAPALLAEDAESPSGRVPG</sequence>
<accession>A0A1H1UKW9</accession>
<reference evidence="1 2" key="1">
    <citation type="submission" date="2016-10" db="EMBL/GenBank/DDBJ databases">
        <authorList>
            <person name="de Groot N.N."/>
        </authorList>
    </citation>
    <scope>NUCLEOTIDE SEQUENCE [LARGE SCALE GENOMIC DNA]</scope>
    <source>
        <strain evidence="1 2">DSM 21741</strain>
    </source>
</reference>
<proteinExistence type="predicted"/>
<dbReference type="AlphaFoldDB" id="A0A1H1UKW9"/>
<dbReference type="Gene3D" id="2.120.10.30">
    <property type="entry name" value="TolB, C-terminal domain"/>
    <property type="match status" value="1"/>
</dbReference>
<dbReference type="InterPro" id="IPR011659">
    <property type="entry name" value="WD40"/>
</dbReference>
<dbReference type="OrthoDB" id="9808778at2"/>
<dbReference type="Pfam" id="PF07676">
    <property type="entry name" value="PD40"/>
    <property type="match status" value="1"/>
</dbReference>